<gene>
    <name evidence="1" type="ORF">FKG95_10685</name>
</gene>
<dbReference type="AlphaFoldDB" id="A0A545TTS2"/>
<keyword evidence="2" id="KW-1185">Reference proteome</keyword>
<dbReference type="Proteomes" id="UP000315252">
    <property type="component" value="Unassembled WGS sequence"/>
</dbReference>
<organism evidence="1 2">
    <name type="scientific">Denitrobaculum tricleocarpae</name>
    <dbReference type="NCBI Taxonomy" id="2591009"/>
    <lineage>
        <taxon>Bacteria</taxon>
        <taxon>Pseudomonadati</taxon>
        <taxon>Pseudomonadota</taxon>
        <taxon>Alphaproteobacteria</taxon>
        <taxon>Rhodospirillales</taxon>
        <taxon>Rhodospirillaceae</taxon>
        <taxon>Denitrobaculum</taxon>
    </lineage>
</organism>
<proteinExistence type="predicted"/>
<protein>
    <submittedName>
        <fullName evidence="1">Uncharacterized protein</fullName>
    </submittedName>
</protein>
<reference evidence="1 2" key="1">
    <citation type="submission" date="2019-06" db="EMBL/GenBank/DDBJ databases">
        <title>Whole genome sequence for Rhodospirillaceae sp. R148.</title>
        <authorList>
            <person name="Wang G."/>
        </authorList>
    </citation>
    <scope>NUCLEOTIDE SEQUENCE [LARGE SCALE GENOMIC DNA]</scope>
    <source>
        <strain evidence="1 2">R148</strain>
    </source>
</reference>
<accession>A0A545TTS2</accession>
<sequence>MFDEISSKITRALKRSRVLVRVKGQDPDTGYRVAAKYVLEELERSYEIRRRGMAPGHKTPENEK</sequence>
<evidence type="ECO:0000313" key="1">
    <source>
        <dbReference type="EMBL" id="TQV80624.1"/>
    </source>
</evidence>
<dbReference type="RefSeq" id="WP_142896338.1">
    <property type="nucleotide sequence ID" value="NZ_ML660054.1"/>
</dbReference>
<name>A0A545TTS2_9PROT</name>
<evidence type="ECO:0000313" key="2">
    <source>
        <dbReference type="Proteomes" id="UP000315252"/>
    </source>
</evidence>
<comment type="caution">
    <text evidence="1">The sequence shown here is derived from an EMBL/GenBank/DDBJ whole genome shotgun (WGS) entry which is preliminary data.</text>
</comment>
<dbReference type="EMBL" id="VHSH01000003">
    <property type="protein sequence ID" value="TQV80624.1"/>
    <property type="molecule type" value="Genomic_DNA"/>
</dbReference>